<dbReference type="Proteomes" id="UP000389128">
    <property type="component" value="Unassembled WGS sequence"/>
</dbReference>
<sequence>MSFSCDCDDREDEDSLPEYETAPDLALAALLTLMTSYPDHPTPAIARAIVAHLQVVSRDERHDKELSRSAAQLVSKWEALEVLCAKEAGVHPVLPVRH</sequence>
<organism evidence="1 2">
    <name type="scientific">Zoogloea oleivorans</name>
    <dbReference type="NCBI Taxonomy" id="1552750"/>
    <lineage>
        <taxon>Bacteria</taxon>
        <taxon>Pseudomonadati</taxon>
        <taxon>Pseudomonadota</taxon>
        <taxon>Betaproteobacteria</taxon>
        <taxon>Rhodocyclales</taxon>
        <taxon>Zoogloeaceae</taxon>
        <taxon>Zoogloea</taxon>
    </lineage>
</organism>
<name>A0A6C2D1U6_9RHOO</name>
<dbReference type="AlphaFoldDB" id="A0A6C2D1U6"/>
<protein>
    <submittedName>
        <fullName evidence="1">Uncharacterized protein</fullName>
    </submittedName>
</protein>
<gene>
    <name evidence="1" type="ORF">ETQ85_08715</name>
</gene>
<accession>A0A6C2D1U6</accession>
<comment type="caution">
    <text evidence="1">The sequence shown here is derived from an EMBL/GenBank/DDBJ whole genome shotgun (WGS) entry which is preliminary data.</text>
</comment>
<reference evidence="1 2" key="1">
    <citation type="submission" date="2019-01" db="EMBL/GenBank/DDBJ databases">
        <title>Zoogloea oleivorans genome sequencing and assembly.</title>
        <authorList>
            <person name="Tancsics A."/>
            <person name="Farkas M."/>
            <person name="Kriszt B."/>
            <person name="Maroti G."/>
            <person name="Horvath B."/>
        </authorList>
    </citation>
    <scope>NUCLEOTIDE SEQUENCE [LARGE SCALE GENOMIC DNA]</scope>
    <source>
        <strain evidence="1 2">Buc</strain>
    </source>
</reference>
<dbReference type="OrthoDB" id="8527581at2"/>
<dbReference type="RefSeq" id="WP_148578661.1">
    <property type="nucleotide sequence ID" value="NZ_JAVEUW010000003.1"/>
</dbReference>
<proteinExistence type="predicted"/>
<dbReference type="EMBL" id="SDKK01000007">
    <property type="protein sequence ID" value="TYC59639.1"/>
    <property type="molecule type" value="Genomic_DNA"/>
</dbReference>
<evidence type="ECO:0000313" key="2">
    <source>
        <dbReference type="Proteomes" id="UP000389128"/>
    </source>
</evidence>
<evidence type="ECO:0000313" key="1">
    <source>
        <dbReference type="EMBL" id="TYC59639.1"/>
    </source>
</evidence>
<keyword evidence="2" id="KW-1185">Reference proteome</keyword>